<dbReference type="RefSeq" id="WP_035608941.1">
    <property type="nucleotide sequence ID" value="NZ_AP028097.1"/>
</dbReference>
<dbReference type="Gene3D" id="3.40.50.11550">
    <property type="match status" value="1"/>
</dbReference>
<dbReference type="CDD" id="cd14727">
    <property type="entry name" value="ChanN-like"/>
    <property type="match status" value="1"/>
</dbReference>
<accession>A0ABY8GEB2</accession>
<keyword evidence="1" id="KW-0732">Signal</keyword>
<keyword evidence="3" id="KW-0449">Lipoprotein</keyword>
<feature type="chain" id="PRO_5046094507" evidence="1">
    <location>
        <begin position="20"/>
        <end position="267"/>
    </location>
</feature>
<name>A0ABY8GEB2_EDWIC</name>
<reference evidence="3 4" key="1">
    <citation type="submission" date="2022-02" db="EMBL/GenBank/DDBJ databases">
        <title>Phenotypic, genotypic and serological characterization of Edwardsiella ictaluri from catfish and ornamental fish species.</title>
        <authorList>
            <person name="Rose D."/>
            <person name="Tekedar H.C."/>
            <person name="Waldbieser G.C."/>
            <person name="Aarattuthodi S."/>
            <person name="Griffin M.J."/>
        </authorList>
    </citation>
    <scope>NUCLEOTIDE SEQUENCE [LARGE SCALE GENOMIC DNA]</scope>
    <source>
        <strain evidence="3 4">13 TAL-140 K3</strain>
    </source>
</reference>
<dbReference type="PIRSF" id="PIRSF020419">
    <property type="entry name" value="Fe_uptake_reg_CjrA_prd"/>
    <property type="match status" value="1"/>
</dbReference>
<evidence type="ECO:0000256" key="1">
    <source>
        <dbReference type="SAM" id="SignalP"/>
    </source>
</evidence>
<dbReference type="PROSITE" id="PS51257">
    <property type="entry name" value="PROKAR_LIPOPROTEIN"/>
    <property type="match status" value="1"/>
</dbReference>
<sequence>MRTMMLTLALLALSGCQMSAPVAERIVSLADGQTLTPVQLAQRLASSPRVIVGERHDNPRHQQIARWLLLQMSSLRPQGSVLLEMLTPDQQAGVAAAREPSLSDAQVMALLQWQSGWPWAQYGPLVRSALRGSYPLLAANLGRDALAEIRRRPQSPPGALSTQDAVQIEISAALRGAHETLDSAQLTQRLAVQQWRDRRMAQALLAAPLPALFITGAFHARRDLGVPLHIEDEEPLTEVCVLILASPGALVGEVQADYVWYTASARL</sequence>
<gene>
    <name evidence="3" type="ORF">MAY91_12840</name>
</gene>
<dbReference type="InterPro" id="IPR007314">
    <property type="entry name" value="Cofac_haem-bd_dom"/>
</dbReference>
<dbReference type="Pfam" id="PF04187">
    <property type="entry name" value="Cofac_haem_bdg"/>
    <property type="match status" value="1"/>
</dbReference>
<organism evidence="3 4">
    <name type="scientific">Edwardsiella ictaluri</name>
    <dbReference type="NCBI Taxonomy" id="67780"/>
    <lineage>
        <taxon>Bacteria</taxon>
        <taxon>Pseudomonadati</taxon>
        <taxon>Pseudomonadota</taxon>
        <taxon>Gammaproteobacteria</taxon>
        <taxon>Enterobacterales</taxon>
        <taxon>Hafniaceae</taxon>
        <taxon>Edwardsiella</taxon>
    </lineage>
</organism>
<evidence type="ECO:0000313" key="4">
    <source>
        <dbReference type="Proteomes" id="UP001222680"/>
    </source>
</evidence>
<proteinExistence type="predicted"/>
<dbReference type="SUPFAM" id="SSF159501">
    <property type="entry name" value="EreA/ChaN-like"/>
    <property type="match status" value="1"/>
</dbReference>
<dbReference type="Proteomes" id="UP001222680">
    <property type="component" value="Chromosome"/>
</dbReference>
<evidence type="ECO:0000259" key="2">
    <source>
        <dbReference type="Pfam" id="PF04187"/>
    </source>
</evidence>
<feature type="signal peptide" evidence="1">
    <location>
        <begin position="1"/>
        <end position="19"/>
    </location>
</feature>
<protein>
    <submittedName>
        <fullName evidence="3">ChaN family lipoprotein</fullName>
    </submittedName>
</protein>
<keyword evidence="4" id="KW-1185">Reference proteome</keyword>
<dbReference type="GeneID" id="69538252"/>
<feature type="domain" description="Haem-binding uptake Tiki superfamily ChaN" evidence="2">
    <location>
        <begin position="40"/>
        <end position="230"/>
    </location>
</feature>
<evidence type="ECO:0000313" key="3">
    <source>
        <dbReference type="EMBL" id="WFN95773.1"/>
    </source>
</evidence>
<dbReference type="Gene3D" id="1.10.8.760">
    <property type="entry name" value="Haem-binding uptake, Tiki superfamily, ChaN, domain 2"/>
    <property type="match status" value="1"/>
</dbReference>
<dbReference type="InterPro" id="IPR016773">
    <property type="entry name" value="Fe3_uptake_reg_CjrA_prd"/>
</dbReference>
<dbReference type="EMBL" id="CP092014">
    <property type="protein sequence ID" value="WFN95773.1"/>
    <property type="molecule type" value="Genomic_DNA"/>
</dbReference>